<dbReference type="PANTHER" id="PTHR43316">
    <property type="entry name" value="HYDROLASE, HALOACID DELAHOGENASE-RELATED"/>
    <property type="match status" value="1"/>
</dbReference>
<accession>A0A168H057</accession>
<dbReference type="Gene3D" id="3.40.50.1000">
    <property type="entry name" value="HAD superfamily/HAD-like"/>
    <property type="match status" value="1"/>
</dbReference>
<sequence length="288" mass="32527">MSPSAISPLASIKALTFDVFGTTVDWRTSVIDELGLRVHRKLSTNSDADGAPSTELRDRLEYLNTNYTGHESQENWTARFADAWRSSYWFFVRSQAKAGVQDTATFKTTEEHFYDSLIELLEEYHLEGLFSDAELKSLSMVWHRLAPWPDTVEGLAKLAAPPLNLQTATLSNGSTDLIKDLNDFGELGFQHQFCAESLKAYKPAPETYLGAAKELGLQPEEVAMVAAHMSDLGAARKVGLRTVYVERRKEEEWRDHQLEEAKAWVDLWIKEDEGGFVALAKRLDELRL</sequence>
<dbReference type="InterPro" id="IPR006439">
    <property type="entry name" value="HAD-SF_hydro_IA"/>
</dbReference>
<evidence type="ECO:0000256" key="2">
    <source>
        <dbReference type="ARBA" id="ARBA00022801"/>
    </source>
</evidence>
<evidence type="ECO:0000256" key="1">
    <source>
        <dbReference type="ARBA" id="ARBA00008106"/>
    </source>
</evidence>
<gene>
    <name evidence="3" type="ORF">LEL_03969</name>
</gene>
<organism evidence="3 4">
    <name type="scientific">Akanthomyces lecanii RCEF 1005</name>
    <dbReference type="NCBI Taxonomy" id="1081108"/>
    <lineage>
        <taxon>Eukaryota</taxon>
        <taxon>Fungi</taxon>
        <taxon>Dikarya</taxon>
        <taxon>Ascomycota</taxon>
        <taxon>Pezizomycotina</taxon>
        <taxon>Sordariomycetes</taxon>
        <taxon>Hypocreomycetidae</taxon>
        <taxon>Hypocreales</taxon>
        <taxon>Cordycipitaceae</taxon>
        <taxon>Akanthomyces</taxon>
        <taxon>Cordyceps confragosa</taxon>
    </lineage>
</organism>
<name>A0A168H057_CORDF</name>
<dbReference type="AlphaFoldDB" id="A0A168H057"/>
<dbReference type="NCBIfam" id="TIGR01428">
    <property type="entry name" value="HAD_type_II"/>
    <property type="match status" value="1"/>
</dbReference>
<dbReference type="GO" id="GO:0016791">
    <property type="term" value="F:phosphatase activity"/>
    <property type="evidence" value="ECO:0007669"/>
    <property type="project" value="UniProtKB-ARBA"/>
</dbReference>
<dbReference type="SFLD" id="SFLDS00003">
    <property type="entry name" value="Haloacid_Dehalogenase"/>
    <property type="match status" value="1"/>
</dbReference>
<keyword evidence="2" id="KW-0378">Hydrolase</keyword>
<dbReference type="InterPro" id="IPR006328">
    <property type="entry name" value="2-HAD"/>
</dbReference>
<dbReference type="InterPro" id="IPR051540">
    <property type="entry name" value="S-2-haloacid_dehalogenase"/>
</dbReference>
<dbReference type="Proteomes" id="UP000076881">
    <property type="component" value="Unassembled WGS sequence"/>
</dbReference>
<comment type="caution">
    <text evidence="3">The sequence shown here is derived from an EMBL/GenBank/DDBJ whole genome shotgun (WGS) entry which is preliminary data.</text>
</comment>
<keyword evidence="4" id="KW-1185">Reference proteome</keyword>
<dbReference type="GO" id="GO:0019120">
    <property type="term" value="F:hydrolase activity, acting on acid halide bonds, in C-halide compounds"/>
    <property type="evidence" value="ECO:0007669"/>
    <property type="project" value="InterPro"/>
</dbReference>
<dbReference type="Pfam" id="PF00702">
    <property type="entry name" value="Hydrolase"/>
    <property type="match status" value="1"/>
</dbReference>
<evidence type="ECO:0000313" key="3">
    <source>
        <dbReference type="EMBL" id="OAA77146.1"/>
    </source>
</evidence>
<dbReference type="EMBL" id="AZHF01000003">
    <property type="protein sequence ID" value="OAA77146.1"/>
    <property type="molecule type" value="Genomic_DNA"/>
</dbReference>
<dbReference type="InterPro" id="IPR023198">
    <property type="entry name" value="PGP-like_dom2"/>
</dbReference>
<evidence type="ECO:0000313" key="4">
    <source>
        <dbReference type="Proteomes" id="UP000076881"/>
    </source>
</evidence>
<dbReference type="SUPFAM" id="SSF56784">
    <property type="entry name" value="HAD-like"/>
    <property type="match status" value="1"/>
</dbReference>
<dbReference type="InterPro" id="IPR023214">
    <property type="entry name" value="HAD_sf"/>
</dbReference>
<proteinExistence type="inferred from homology"/>
<dbReference type="PANTHER" id="PTHR43316:SF3">
    <property type="entry name" value="HALOACID DEHALOGENASE, TYPE II (AFU_ORTHOLOGUE AFUA_2G07750)-RELATED"/>
    <property type="match status" value="1"/>
</dbReference>
<dbReference type="InterPro" id="IPR036412">
    <property type="entry name" value="HAD-like_sf"/>
</dbReference>
<dbReference type="SFLD" id="SFLDG01129">
    <property type="entry name" value="C1.5:_HAD__Beta-PGM__Phosphata"/>
    <property type="match status" value="1"/>
</dbReference>
<comment type="similarity">
    <text evidence="1">Belongs to the HAD-like hydrolase superfamily. S-2-haloalkanoic acid dehalogenase family.</text>
</comment>
<reference evidence="3 4" key="1">
    <citation type="journal article" date="2016" name="Genome Biol. Evol.">
        <title>Divergent and convergent evolution of fungal pathogenicity.</title>
        <authorList>
            <person name="Shang Y."/>
            <person name="Xiao G."/>
            <person name="Zheng P."/>
            <person name="Cen K."/>
            <person name="Zhan S."/>
            <person name="Wang C."/>
        </authorList>
    </citation>
    <scope>NUCLEOTIDE SEQUENCE [LARGE SCALE GENOMIC DNA]</scope>
    <source>
        <strain evidence="3 4">RCEF 1005</strain>
    </source>
</reference>
<dbReference type="NCBIfam" id="TIGR01493">
    <property type="entry name" value="HAD-SF-IA-v2"/>
    <property type="match status" value="1"/>
</dbReference>
<dbReference type="STRING" id="1081108.A0A168H057"/>
<dbReference type="OrthoDB" id="40579at2759"/>
<dbReference type="Gene3D" id="1.10.150.240">
    <property type="entry name" value="Putative phosphatase, domain 2"/>
    <property type="match status" value="1"/>
</dbReference>
<protein>
    <submittedName>
        <fullName evidence="3">Haloacid dehalogenase, type II</fullName>
    </submittedName>
</protein>